<dbReference type="Proteomes" id="UP000198546">
    <property type="component" value="Chromosome i"/>
</dbReference>
<comment type="similarity">
    <text evidence="1">Belongs to the glycosyl hydrolase 13 family.</text>
</comment>
<dbReference type="PANTHER" id="PTHR10357:SF179">
    <property type="entry name" value="NEUTRAL AND BASIC AMINO ACID TRANSPORT PROTEIN RBAT"/>
    <property type="match status" value="1"/>
</dbReference>
<name>A0A1G6YUF0_9ACTN</name>
<dbReference type="InterPro" id="IPR017853">
    <property type="entry name" value="GH"/>
</dbReference>
<dbReference type="STRING" id="675864.SAMN04489747_2084"/>
<dbReference type="Gene3D" id="3.90.400.10">
    <property type="entry name" value="Oligo-1,6-glucosidase, Domain 2"/>
    <property type="match status" value="1"/>
</dbReference>
<dbReference type="GO" id="GO:0009313">
    <property type="term" value="P:oligosaccharide catabolic process"/>
    <property type="evidence" value="ECO:0007669"/>
    <property type="project" value="TreeGrafter"/>
</dbReference>
<feature type="domain" description="Glycosyl hydrolase family 13 catalytic" evidence="2">
    <location>
        <begin position="20"/>
        <end position="432"/>
    </location>
</feature>
<dbReference type="InterPro" id="IPR006047">
    <property type="entry name" value="GH13_cat_dom"/>
</dbReference>
<protein>
    <submittedName>
        <fullName evidence="3">Alpha-glucosidase</fullName>
    </submittedName>
</protein>
<evidence type="ECO:0000313" key="3">
    <source>
        <dbReference type="EMBL" id="SDD93196.1"/>
    </source>
</evidence>
<dbReference type="InterPro" id="IPR045857">
    <property type="entry name" value="O16G_dom_2"/>
</dbReference>
<evidence type="ECO:0000259" key="2">
    <source>
        <dbReference type="SMART" id="SM00642"/>
    </source>
</evidence>
<evidence type="ECO:0000256" key="1">
    <source>
        <dbReference type="ARBA" id="ARBA00008061"/>
    </source>
</evidence>
<dbReference type="SMART" id="SM00642">
    <property type="entry name" value="Aamy"/>
    <property type="match status" value="1"/>
</dbReference>
<organism evidence="3 4">
    <name type="scientific">Auraticoccus monumenti</name>
    <dbReference type="NCBI Taxonomy" id="675864"/>
    <lineage>
        <taxon>Bacteria</taxon>
        <taxon>Bacillati</taxon>
        <taxon>Actinomycetota</taxon>
        <taxon>Actinomycetes</taxon>
        <taxon>Propionibacteriales</taxon>
        <taxon>Propionibacteriaceae</taxon>
        <taxon>Auraticoccus</taxon>
    </lineage>
</organism>
<sequence>MTDRGVRSDPSWWRQAVVYQVYPRSFADANGDGVGDLPGVLSRVDHLVSLGVDAVWFSPFYPSALSDGGYDVDDYRDVDPTIGTLDDFDAVVAALHAHGIRVIIDIVPNHSSDRHVRFQEALAAGPGSPARDRYIFRDGQGVAGELPPNDWRSFFGGPAWTRLPDGQWYLHLFTPHQPDWNWDHPDVAEDFLRTLRFWGDRGVDGFRVDVAMCLAKDLREPYAAWEVVSANLPRPIGAGGPSRFPDGAHPLLDRAELDTIYASWRQVFDSYDPPLFAVGETWVEPHRLARYSDPRGLGQAFNFDFLWNPWEATRFREVIRDSLALAQTAGTSTTWVLSNHDLVRHATRYAPSPLAPDQRLTAAVPIGPEAREQGLRRATAATMLALALPGSAYLYQGEELGLHEVTDIPAASVQDPQARLVDGVLITRDGCRVPLPWTTSGPSFGFGDAEAHLPQPEWFGAVSVQTQTASDTSTLALYRRALQLRHELQCGEELTWLDLGADVVGFRRPNGWVSVTNFGASPTALPPGEVRLTNVDLVDGLLPADASAWLVPVATTDARTS</sequence>
<keyword evidence="4" id="KW-1185">Reference proteome</keyword>
<dbReference type="OrthoDB" id="9043248at2"/>
<accession>A0A1G6YUF0</accession>
<dbReference type="RefSeq" id="WP_090593048.1">
    <property type="nucleotide sequence ID" value="NZ_LT629688.1"/>
</dbReference>
<dbReference type="AlphaFoldDB" id="A0A1G6YUF0"/>
<dbReference type="PANTHER" id="PTHR10357">
    <property type="entry name" value="ALPHA-AMYLASE FAMILY MEMBER"/>
    <property type="match status" value="1"/>
</dbReference>
<dbReference type="CDD" id="cd11332">
    <property type="entry name" value="AmyAc_OligoGlu_TS"/>
    <property type="match status" value="1"/>
</dbReference>
<dbReference type="SUPFAM" id="SSF51445">
    <property type="entry name" value="(Trans)glycosidases"/>
    <property type="match status" value="1"/>
</dbReference>
<evidence type="ECO:0000313" key="4">
    <source>
        <dbReference type="Proteomes" id="UP000198546"/>
    </source>
</evidence>
<dbReference type="Gene3D" id="3.20.20.80">
    <property type="entry name" value="Glycosidases"/>
    <property type="match status" value="1"/>
</dbReference>
<proteinExistence type="inferred from homology"/>
<dbReference type="EMBL" id="LT629688">
    <property type="protein sequence ID" value="SDD93196.1"/>
    <property type="molecule type" value="Genomic_DNA"/>
</dbReference>
<gene>
    <name evidence="3" type="ORF">SAMN04489747_2084</name>
</gene>
<dbReference type="Pfam" id="PF00128">
    <property type="entry name" value="Alpha-amylase"/>
    <property type="match status" value="1"/>
</dbReference>
<reference evidence="3 4" key="1">
    <citation type="submission" date="2016-10" db="EMBL/GenBank/DDBJ databases">
        <authorList>
            <person name="de Groot N.N."/>
        </authorList>
    </citation>
    <scope>NUCLEOTIDE SEQUENCE [LARGE SCALE GENOMIC DNA]</scope>
    <source>
        <strain evidence="3 4">MON 2.2</strain>
    </source>
</reference>
<dbReference type="GO" id="GO:0004556">
    <property type="term" value="F:alpha-amylase activity"/>
    <property type="evidence" value="ECO:0007669"/>
    <property type="project" value="TreeGrafter"/>
</dbReference>